<sequence length="234" mass="24705">MEAAPCISQIASLLAEPKRTAMLWALMDGSAKSPVELAALAGLSPTSANAHLARLTASGVLRVEAQRGKRLFRVAAPDVSAAIDALARTTMACAARRGPEALTPALVAPALVAPALLRHARLCHGHLGGELGAQLYQHLLDACWIERHEQRADITVKGAQRLANLGIFTQALASPLVCNCFDWSQPQPHLGGALGAGLLQLFLQSNWISVVNDSQALRVNAAGHRKITRLAMSA</sequence>
<dbReference type="InterPro" id="IPR052543">
    <property type="entry name" value="HTH_Metal-responsive_Reg"/>
</dbReference>
<dbReference type="GO" id="GO:0003677">
    <property type="term" value="F:DNA binding"/>
    <property type="evidence" value="ECO:0007669"/>
    <property type="project" value="TreeGrafter"/>
</dbReference>
<dbReference type="InterPro" id="IPR001845">
    <property type="entry name" value="HTH_ArsR_DNA-bd_dom"/>
</dbReference>
<dbReference type="InterPro" id="IPR036388">
    <property type="entry name" value="WH-like_DNA-bd_sf"/>
</dbReference>
<comment type="caution">
    <text evidence="2">The sequence shown here is derived from an EMBL/GenBank/DDBJ whole genome shotgun (WGS) entry which is preliminary data.</text>
</comment>
<name>A0A423FK48_9PSED</name>
<dbReference type="EMBL" id="MOAZ01000001">
    <property type="protein sequence ID" value="ROM58320.1"/>
    <property type="molecule type" value="Genomic_DNA"/>
</dbReference>
<proteinExistence type="predicted"/>
<reference evidence="2 3" key="1">
    <citation type="submission" date="2016-10" db="EMBL/GenBank/DDBJ databases">
        <title>Comparative genome analysis of multiple Pseudomonas spp. focuses on biocontrol and plant growth promoting traits.</title>
        <authorList>
            <person name="Tao X.-Y."/>
            <person name="Taylor C.G."/>
        </authorList>
    </citation>
    <scope>NUCLEOTIDE SEQUENCE [LARGE SCALE GENOMIC DNA]</scope>
    <source>
        <strain evidence="2 3">36C8</strain>
    </source>
</reference>
<evidence type="ECO:0000259" key="1">
    <source>
        <dbReference type="SMART" id="SM00418"/>
    </source>
</evidence>
<dbReference type="InterPro" id="IPR036390">
    <property type="entry name" value="WH_DNA-bd_sf"/>
</dbReference>
<dbReference type="PANTHER" id="PTHR39168">
    <property type="entry name" value="TRANSCRIPTIONAL REGULATOR-RELATED"/>
    <property type="match status" value="1"/>
</dbReference>
<evidence type="ECO:0000313" key="2">
    <source>
        <dbReference type="EMBL" id="ROM58320.1"/>
    </source>
</evidence>
<dbReference type="AlphaFoldDB" id="A0A423FK48"/>
<protein>
    <submittedName>
        <fullName evidence="2">Transcriptional regulator</fullName>
    </submittedName>
</protein>
<gene>
    <name evidence="2" type="ORF">BK649_00055</name>
</gene>
<dbReference type="SMART" id="SM00418">
    <property type="entry name" value="HTH_ARSR"/>
    <property type="match status" value="1"/>
</dbReference>
<dbReference type="Proteomes" id="UP000283389">
    <property type="component" value="Unassembled WGS sequence"/>
</dbReference>
<dbReference type="SUPFAM" id="SSF46785">
    <property type="entry name" value="Winged helix' DNA-binding domain"/>
    <property type="match status" value="1"/>
</dbReference>
<dbReference type="GO" id="GO:0010288">
    <property type="term" value="P:response to lead ion"/>
    <property type="evidence" value="ECO:0007669"/>
    <property type="project" value="TreeGrafter"/>
</dbReference>
<dbReference type="Gene3D" id="1.10.10.10">
    <property type="entry name" value="Winged helix-like DNA-binding domain superfamily/Winged helix DNA-binding domain"/>
    <property type="match status" value="1"/>
</dbReference>
<accession>A0A423FK48</accession>
<dbReference type="CDD" id="cd00090">
    <property type="entry name" value="HTH_ARSR"/>
    <property type="match status" value="1"/>
</dbReference>
<dbReference type="GO" id="GO:0003700">
    <property type="term" value="F:DNA-binding transcription factor activity"/>
    <property type="evidence" value="ECO:0007669"/>
    <property type="project" value="InterPro"/>
</dbReference>
<dbReference type="GO" id="GO:0046686">
    <property type="term" value="P:response to cadmium ion"/>
    <property type="evidence" value="ECO:0007669"/>
    <property type="project" value="TreeGrafter"/>
</dbReference>
<dbReference type="GO" id="GO:0032791">
    <property type="term" value="F:lead ion binding"/>
    <property type="evidence" value="ECO:0007669"/>
    <property type="project" value="TreeGrafter"/>
</dbReference>
<dbReference type="InterPro" id="IPR011991">
    <property type="entry name" value="ArsR-like_HTH"/>
</dbReference>
<dbReference type="PANTHER" id="PTHR39168:SF1">
    <property type="entry name" value="TRANSCRIPTIONAL REGULATORY PROTEIN"/>
    <property type="match status" value="1"/>
</dbReference>
<organism evidence="2 3">
    <name type="scientific">Pseudomonas canadensis</name>
    <dbReference type="NCBI Taxonomy" id="915099"/>
    <lineage>
        <taxon>Bacteria</taxon>
        <taxon>Pseudomonadati</taxon>
        <taxon>Pseudomonadota</taxon>
        <taxon>Gammaproteobacteria</taxon>
        <taxon>Pseudomonadales</taxon>
        <taxon>Pseudomonadaceae</taxon>
        <taxon>Pseudomonas</taxon>
    </lineage>
</organism>
<dbReference type="GO" id="GO:0097063">
    <property type="term" value="F:cadmium ion sensor activity"/>
    <property type="evidence" value="ECO:0007669"/>
    <property type="project" value="TreeGrafter"/>
</dbReference>
<evidence type="ECO:0000313" key="3">
    <source>
        <dbReference type="Proteomes" id="UP000283389"/>
    </source>
</evidence>
<feature type="domain" description="HTH arsR-type" evidence="1">
    <location>
        <begin position="9"/>
        <end position="88"/>
    </location>
</feature>
<dbReference type="RefSeq" id="WP_122730721.1">
    <property type="nucleotide sequence ID" value="NZ_CAXAQQ010000002.1"/>
</dbReference>